<reference evidence="2" key="3">
    <citation type="journal article" date="2017" name="Nature">
        <title>Genome sequence of the progenitor of the wheat D genome Aegilops tauschii.</title>
        <authorList>
            <person name="Luo M.C."/>
            <person name="Gu Y.Q."/>
            <person name="Puiu D."/>
            <person name="Wang H."/>
            <person name="Twardziok S.O."/>
            <person name="Deal K.R."/>
            <person name="Huo N."/>
            <person name="Zhu T."/>
            <person name="Wang L."/>
            <person name="Wang Y."/>
            <person name="McGuire P.E."/>
            <person name="Liu S."/>
            <person name="Long H."/>
            <person name="Ramasamy R.K."/>
            <person name="Rodriguez J.C."/>
            <person name="Van S.L."/>
            <person name="Yuan L."/>
            <person name="Wang Z."/>
            <person name="Xia Z."/>
            <person name="Xiao L."/>
            <person name="Anderson O.D."/>
            <person name="Ouyang S."/>
            <person name="Liang Y."/>
            <person name="Zimin A.V."/>
            <person name="Pertea G."/>
            <person name="Qi P."/>
            <person name="Bennetzen J.L."/>
            <person name="Dai X."/>
            <person name="Dawson M.W."/>
            <person name="Muller H.G."/>
            <person name="Kugler K."/>
            <person name="Rivarola-Duarte L."/>
            <person name="Spannagl M."/>
            <person name="Mayer K.F.X."/>
            <person name="Lu F.H."/>
            <person name="Bevan M.W."/>
            <person name="Leroy P."/>
            <person name="Li P."/>
            <person name="You F.M."/>
            <person name="Sun Q."/>
            <person name="Liu Z."/>
            <person name="Lyons E."/>
            <person name="Wicker T."/>
            <person name="Salzberg S.L."/>
            <person name="Devos K.M."/>
            <person name="Dvorak J."/>
        </authorList>
    </citation>
    <scope>NUCLEOTIDE SEQUENCE [LARGE SCALE GENOMIC DNA]</scope>
    <source>
        <strain evidence="2">cv. AL8/78</strain>
    </source>
</reference>
<proteinExistence type="predicted"/>
<protein>
    <recommendedName>
        <fullName evidence="1">Reverse transcriptase zinc-binding domain-containing protein</fullName>
    </recommendedName>
</protein>
<reference evidence="2" key="5">
    <citation type="journal article" date="2021" name="G3 (Bethesda)">
        <title>Aegilops tauschii genome assembly Aet v5.0 features greater sequence contiguity and improved annotation.</title>
        <authorList>
            <person name="Wang L."/>
            <person name="Zhu T."/>
            <person name="Rodriguez J.C."/>
            <person name="Deal K.R."/>
            <person name="Dubcovsky J."/>
            <person name="McGuire P.E."/>
            <person name="Lux T."/>
            <person name="Spannagl M."/>
            <person name="Mayer K.F.X."/>
            <person name="Baldrich P."/>
            <person name="Meyers B.C."/>
            <person name="Huo N."/>
            <person name="Gu Y.Q."/>
            <person name="Zhou H."/>
            <person name="Devos K.M."/>
            <person name="Bennetzen J.L."/>
            <person name="Unver T."/>
            <person name="Budak H."/>
            <person name="Gulick P.J."/>
            <person name="Galiba G."/>
            <person name="Kalapos B."/>
            <person name="Nelson D.R."/>
            <person name="Li P."/>
            <person name="You F.M."/>
            <person name="Luo M.C."/>
            <person name="Dvorak J."/>
        </authorList>
    </citation>
    <scope>NUCLEOTIDE SEQUENCE [LARGE SCALE GENOMIC DNA]</scope>
    <source>
        <strain evidence="2">cv. AL8/78</strain>
    </source>
</reference>
<dbReference type="EnsemblPlants" id="AET7Gv20534900.1">
    <property type="protein sequence ID" value="AET7Gv20534900.1"/>
    <property type="gene ID" value="AET7Gv20534900"/>
</dbReference>
<organism evidence="2 3">
    <name type="scientific">Aegilops tauschii subsp. strangulata</name>
    <name type="common">Goatgrass</name>
    <dbReference type="NCBI Taxonomy" id="200361"/>
    <lineage>
        <taxon>Eukaryota</taxon>
        <taxon>Viridiplantae</taxon>
        <taxon>Streptophyta</taxon>
        <taxon>Embryophyta</taxon>
        <taxon>Tracheophyta</taxon>
        <taxon>Spermatophyta</taxon>
        <taxon>Magnoliopsida</taxon>
        <taxon>Liliopsida</taxon>
        <taxon>Poales</taxon>
        <taxon>Poaceae</taxon>
        <taxon>BOP clade</taxon>
        <taxon>Pooideae</taxon>
        <taxon>Triticodae</taxon>
        <taxon>Triticeae</taxon>
        <taxon>Triticinae</taxon>
        <taxon>Aegilops</taxon>
    </lineage>
</organism>
<feature type="domain" description="Reverse transcriptase zinc-binding" evidence="1">
    <location>
        <begin position="325"/>
        <end position="395"/>
    </location>
</feature>
<dbReference type="Pfam" id="PF13966">
    <property type="entry name" value="zf-RVT"/>
    <property type="match status" value="1"/>
</dbReference>
<keyword evidence="3" id="KW-1185">Reference proteome</keyword>
<dbReference type="PANTHER" id="PTHR33116:SF86">
    <property type="entry name" value="REVERSE TRANSCRIPTASE DOMAIN-CONTAINING PROTEIN"/>
    <property type="match status" value="1"/>
</dbReference>
<dbReference type="InterPro" id="IPR026960">
    <property type="entry name" value="RVT-Znf"/>
</dbReference>
<dbReference type="PANTHER" id="PTHR33116">
    <property type="entry name" value="REVERSE TRANSCRIPTASE ZINC-BINDING DOMAIN-CONTAINING PROTEIN-RELATED-RELATED"/>
    <property type="match status" value="1"/>
</dbReference>
<evidence type="ECO:0000313" key="3">
    <source>
        <dbReference type="Proteomes" id="UP000015105"/>
    </source>
</evidence>
<evidence type="ECO:0000259" key="1">
    <source>
        <dbReference type="Pfam" id="PF13966"/>
    </source>
</evidence>
<reference evidence="3" key="2">
    <citation type="journal article" date="2017" name="Nat. Plants">
        <title>The Aegilops tauschii genome reveals multiple impacts of transposons.</title>
        <authorList>
            <person name="Zhao G."/>
            <person name="Zou C."/>
            <person name="Li K."/>
            <person name="Wang K."/>
            <person name="Li T."/>
            <person name="Gao L."/>
            <person name="Zhang X."/>
            <person name="Wang H."/>
            <person name="Yang Z."/>
            <person name="Liu X."/>
            <person name="Jiang W."/>
            <person name="Mao L."/>
            <person name="Kong X."/>
            <person name="Jiao Y."/>
            <person name="Jia J."/>
        </authorList>
    </citation>
    <scope>NUCLEOTIDE SEQUENCE [LARGE SCALE GENOMIC DNA]</scope>
    <source>
        <strain evidence="3">cv. AL8/78</strain>
    </source>
</reference>
<dbReference type="Gramene" id="AET7Gv20534900.1">
    <property type="protein sequence ID" value="AET7Gv20534900.1"/>
    <property type="gene ID" value="AET7Gv20534900"/>
</dbReference>
<reference evidence="2" key="4">
    <citation type="submission" date="2019-03" db="UniProtKB">
        <authorList>
            <consortium name="EnsemblPlants"/>
        </authorList>
    </citation>
    <scope>IDENTIFICATION</scope>
</reference>
<accession>A0A453RC20</accession>
<reference evidence="3" key="1">
    <citation type="journal article" date="2014" name="Science">
        <title>Ancient hybridizations among the ancestral genomes of bread wheat.</title>
        <authorList>
            <consortium name="International Wheat Genome Sequencing Consortium,"/>
            <person name="Marcussen T."/>
            <person name="Sandve S.R."/>
            <person name="Heier L."/>
            <person name="Spannagl M."/>
            <person name="Pfeifer M."/>
            <person name="Jakobsen K.S."/>
            <person name="Wulff B.B."/>
            <person name="Steuernagel B."/>
            <person name="Mayer K.F."/>
            <person name="Olsen O.A."/>
        </authorList>
    </citation>
    <scope>NUCLEOTIDE SEQUENCE [LARGE SCALE GENOMIC DNA]</scope>
    <source>
        <strain evidence="3">cv. AL8/78</strain>
    </source>
</reference>
<dbReference type="STRING" id="200361.A0A453RC20"/>
<name>A0A453RC20_AEGTS</name>
<dbReference type="AlphaFoldDB" id="A0A453RC20"/>
<dbReference type="Proteomes" id="UP000015105">
    <property type="component" value="Chromosome 7D"/>
</dbReference>
<evidence type="ECO:0000313" key="2">
    <source>
        <dbReference type="EnsemblPlants" id="AET7Gv20534900.1"/>
    </source>
</evidence>
<sequence length="407" mass="46621">MFSPNTSALARQGVKDALQIHSENWNEKYLGLPVHVGKSRKKAFAFVKNVISGKVYGWKERLIAKTGKETLVTSVAQAIPTFAMSCFYLTKTFCDELSSLIGNYWWSQQDKEHTTHWIGWNKLTLPKAQGGLGFRDMHAFNVAMLSRQAWRLIQHPYSLCAHILKAKYYPDGRLLEAQSAAGISYAWRSLLHGAQLVREGYIWRIGDGADVNIWTDPWIPRSWSRTVITPRGQCLLQRVSELIDPFSASWDEQLVRDTFWPDDVVHILRIPLREGAQDFMAWQYDTKGAHSVKSAYKLYVQLEKTRKDGGVGASSTIPGNLHSIADDSWKRIWKLPCPRNIQMFTWRLKHESLALRTTVARRGIPIEDTKCLFCSRGEEDGAHLFIKCKLAKEVWRDLALEKERSDL</sequence>